<reference evidence="10 11" key="1">
    <citation type="submission" date="2018-11" db="EMBL/GenBank/DDBJ databases">
        <authorList>
            <person name="Lopez-Roques C."/>
            <person name="Donnadieu C."/>
            <person name="Bouchez O."/>
            <person name="Klopp C."/>
            <person name="Cabau C."/>
            <person name="Zahm M."/>
        </authorList>
    </citation>
    <scope>NUCLEOTIDE SEQUENCE [LARGE SCALE GENOMIC DNA]</scope>
    <source>
        <strain evidence="10">RS831</strain>
        <tissue evidence="10">Whole body</tissue>
    </source>
</reference>
<evidence type="ECO:0000256" key="1">
    <source>
        <dbReference type="ARBA" id="ARBA00004479"/>
    </source>
</evidence>
<name>A0A437CLA9_ORYJA</name>
<feature type="domain" description="Ig-like" evidence="9">
    <location>
        <begin position="1"/>
        <end position="96"/>
    </location>
</feature>
<feature type="transmembrane region" description="Helical" evidence="8">
    <location>
        <begin position="592"/>
        <end position="613"/>
    </location>
</feature>
<dbReference type="InterPro" id="IPR003598">
    <property type="entry name" value="Ig_sub2"/>
</dbReference>
<keyword evidence="3" id="KW-0430">Lectin</keyword>
<dbReference type="GO" id="GO:0005886">
    <property type="term" value="C:plasma membrane"/>
    <property type="evidence" value="ECO:0007669"/>
    <property type="project" value="TreeGrafter"/>
</dbReference>
<dbReference type="AlphaFoldDB" id="A0A437CLA9"/>
<dbReference type="GO" id="GO:0033691">
    <property type="term" value="F:sialic acid binding"/>
    <property type="evidence" value="ECO:0007669"/>
    <property type="project" value="TreeGrafter"/>
</dbReference>
<dbReference type="Pfam" id="PF13927">
    <property type="entry name" value="Ig_3"/>
    <property type="match status" value="3"/>
</dbReference>
<dbReference type="OrthoDB" id="10012075at2759"/>
<keyword evidence="4" id="KW-0130">Cell adhesion</keyword>
<evidence type="ECO:0000256" key="3">
    <source>
        <dbReference type="ARBA" id="ARBA00022734"/>
    </source>
</evidence>
<dbReference type="InterPro" id="IPR036179">
    <property type="entry name" value="Ig-like_dom_sf"/>
</dbReference>
<evidence type="ECO:0000256" key="8">
    <source>
        <dbReference type="SAM" id="Phobius"/>
    </source>
</evidence>
<proteinExistence type="inferred from homology"/>
<dbReference type="PROSITE" id="PS50835">
    <property type="entry name" value="IG_LIKE"/>
    <property type="match status" value="6"/>
</dbReference>
<comment type="subcellular location">
    <subcellularLocation>
        <location evidence="1">Membrane</location>
        <topology evidence="1">Single-pass type I membrane protein</topology>
    </subcellularLocation>
</comment>
<feature type="domain" description="Ig-like" evidence="9">
    <location>
        <begin position="302"/>
        <end position="397"/>
    </location>
</feature>
<dbReference type="InterPro" id="IPR051036">
    <property type="entry name" value="SIGLEC"/>
</dbReference>
<dbReference type="EMBL" id="CM012452">
    <property type="protein sequence ID" value="RVE63059.1"/>
    <property type="molecule type" value="Genomic_DNA"/>
</dbReference>
<feature type="domain" description="Ig-like" evidence="9">
    <location>
        <begin position="488"/>
        <end position="569"/>
    </location>
</feature>
<dbReference type="InterPro" id="IPR007110">
    <property type="entry name" value="Ig-like_dom"/>
</dbReference>
<dbReference type="SUPFAM" id="SSF48726">
    <property type="entry name" value="Immunoglobulin"/>
    <property type="match status" value="5"/>
</dbReference>
<dbReference type="SMART" id="SM00409">
    <property type="entry name" value="IG"/>
    <property type="match status" value="5"/>
</dbReference>
<sequence>MTLPDLTEGHQTTLTCSAPALCSTSPPAISWVWRGAAEKDPLINGSITAFKNESLTAVTQRHLSTLTFIPTAELHNSNITCRIRFSDNTTTEETLNLHVNYVQITGNTDLNESMTLNLTCMTSLSPAEIQWIKFGSKTNHLIRTSAALNNNTAIYLQEDRSTLLIFNVTAEDAGLYICSSKHLNNTIKDEVNVTVMCFRQKPTMTLPDLTAGHQTTLTCSAPALCSTSPPGISWVWRGAAEKDPLINGSITAFKNESLTAVTQRHLSTLTFIPTAELHNSNITCRIRFSDNTTTEETLNLHVNYVQITGNTDLNESMTLNLTCMTSLSPAEIQWIKFGSKTNHLIRTSAALNNNTAIYLQEDRSTLLIFNVTAEDAGLYICSSKHLNNTIKDEVNVTVMYKRKPQISGKVIVKEGEVLNLTCSVDSFPPVPAVWTGPQSKLLNGSDHNGSATFIITNVTAEDSGRYSCAANHQNWTDWVHVDVTVMLEGSACVRRSDVLTCTCISRGVPLANIKWPQLSLHTEYWLTTNVSGQTVRSSLTLRATKQDNISAECVISNESGESTQTLTIQDILSENEDQLGSILEKVAKPETIIAFLIGVLVSALFGIFIINGYRKKQKRIENLQEFVEMVERQESLLIHDEPRSGSGDVEYADIDFSRLKRKERTQELQTAATEYAEVKVKKEEKHAAVDEEPMMEEDDKTLLCVSKKTDGEEEEVYSTVKDSIEEI</sequence>
<dbReference type="SMART" id="SM00408">
    <property type="entry name" value="IGc2"/>
    <property type="match status" value="3"/>
</dbReference>
<keyword evidence="11" id="KW-1185">Reference proteome</keyword>
<evidence type="ECO:0000313" key="10">
    <source>
        <dbReference type="EMBL" id="RVE63059.1"/>
    </source>
</evidence>
<evidence type="ECO:0000256" key="2">
    <source>
        <dbReference type="ARBA" id="ARBA00022692"/>
    </source>
</evidence>
<evidence type="ECO:0000259" key="9">
    <source>
        <dbReference type="PROSITE" id="PS50835"/>
    </source>
</evidence>
<feature type="domain" description="Ig-like" evidence="9">
    <location>
        <begin position="99"/>
        <end position="194"/>
    </location>
</feature>
<keyword evidence="5 8" id="KW-1133">Transmembrane helix</keyword>
<dbReference type="SMART" id="SM00406">
    <property type="entry name" value="IGv"/>
    <property type="match status" value="3"/>
</dbReference>
<dbReference type="InterPro" id="IPR013783">
    <property type="entry name" value="Ig-like_fold"/>
</dbReference>
<comment type="similarity">
    <text evidence="7">Belongs to the immunoglobulin superfamily. SIGLEC (sialic acid binding Ig-like lectin) family.</text>
</comment>
<dbReference type="PANTHER" id="PTHR12035:SF128">
    <property type="entry name" value="BRANCHED CHAIN KETO ACID DEHYDROGENASE E1 SUBUNIT BETA,-LIKE-RELATED"/>
    <property type="match status" value="1"/>
</dbReference>
<evidence type="ECO:0000256" key="4">
    <source>
        <dbReference type="ARBA" id="ARBA00022889"/>
    </source>
</evidence>
<dbReference type="GO" id="GO:0007155">
    <property type="term" value="P:cell adhesion"/>
    <property type="evidence" value="ECO:0007669"/>
    <property type="project" value="UniProtKB-KW"/>
</dbReference>
<dbReference type="CDD" id="cd00096">
    <property type="entry name" value="Ig"/>
    <property type="match status" value="1"/>
</dbReference>
<protein>
    <recommendedName>
        <fullName evidence="9">Ig-like domain-containing protein</fullName>
    </recommendedName>
</protein>
<dbReference type="Proteomes" id="UP000283210">
    <property type="component" value="Chromosome 16"/>
</dbReference>
<accession>A0A437CLA9</accession>
<feature type="domain" description="Ig-like" evidence="9">
    <location>
        <begin position="202"/>
        <end position="299"/>
    </location>
</feature>
<evidence type="ECO:0000256" key="6">
    <source>
        <dbReference type="ARBA" id="ARBA00023136"/>
    </source>
</evidence>
<dbReference type="InterPro" id="IPR013106">
    <property type="entry name" value="Ig_V-set"/>
</dbReference>
<feature type="domain" description="Ig-like" evidence="9">
    <location>
        <begin position="404"/>
        <end position="484"/>
    </location>
</feature>
<keyword evidence="6 8" id="KW-0472">Membrane</keyword>
<evidence type="ECO:0000256" key="7">
    <source>
        <dbReference type="ARBA" id="ARBA00038361"/>
    </source>
</evidence>
<dbReference type="PANTHER" id="PTHR12035">
    <property type="entry name" value="SIALIC ACID BINDING IMMUNOGLOBULIN-LIKE LECTIN"/>
    <property type="match status" value="1"/>
</dbReference>
<dbReference type="InterPro" id="IPR003599">
    <property type="entry name" value="Ig_sub"/>
</dbReference>
<reference evidence="10 11" key="2">
    <citation type="submission" date="2019-01" db="EMBL/GenBank/DDBJ databases">
        <title>A chromosome length genome reference of the Java medaka (oryzias javanicus).</title>
        <authorList>
            <person name="Herpin A."/>
            <person name="Takehana Y."/>
            <person name="Naruse K."/>
            <person name="Ansai S."/>
            <person name="Kawaguchi M."/>
        </authorList>
    </citation>
    <scope>NUCLEOTIDE SEQUENCE [LARGE SCALE GENOMIC DNA]</scope>
    <source>
        <strain evidence="10">RS831</strain>
        <tissue evidence="10">Whole body</tissue>
    </source>
</reference>
<evidence type="ECO:0000256" key="5">
    <source>
        <dbReference type="ARBA" id="ARBA00022989"/>
    </source>
</evidence>
<organism evidence="10 11">
    <name type="scientific">Oryzias javanicus</name>
    <name type="common">Javanese ricefish</name>
    <name type="synonym">Aplocheilus javanicus</name>
    <dbReference type="NCBI Taxonomy" id="123683"/>
    <lineage>
        <taxon>Eukaryota</taxon>
        <taxon>Metazoa</taxon>
        <taxon>Chordata</taxon>
        <taxon>Craniata</taxon>
        <taxon>Vertebrata</taxon>
        <taxon>Euteleostomi</taxon>
        <taxon>Actinopterygii</taxon>
        <taxon>Neopterygii</taxon>
        <taxon>Teleostei</taxon>
        <taxon>Neoteleostei</taxon>
        <taxon>Acanthomorphata</taxon>
        <taxon>Ovalentaria</taxon>
        <taxon>Atherinomorphae</taxon>
        <taxon>Beloniformes</taxon>
        <taxon>Adrianichthyidae</taxon>
        <taxon>Oryziinae</taxon>
        <taxon>Oryzias</taxon>
    </lineage>
</organism>
<evidence type="ECO:0000313" key="11">
    <source>
        <dbReference type="Proteomes" id="UP000283210"/>
    </source>
</evidence>
<dbReference type="Gene3D" id="2.60.40.10">
    <property type="entry name" value="Immunoglobulins"/>
    <property type="match status" value="6"/>
</dbReference>
<dbReference type="GO" id="GO:0030246">
    <property type="term" value="F:carbohydrate binding"/>
    <property type="evidence" value="ECO:0007669"/>
    <property type="project" value="UniProtKB-KW"/>
</dbReference>
<keyword evidence="2 8" id="KW-0812">Transmembrane</keyword>
<gene>
    <name evidence="10" type="ORF">OJAV_G00163020</name>
</gene>